<keyword evidence="6" id="KW-1185">Reference proteome</keyword>
<dbReference type="PROSITE" id="PS50943">
    <property type="entry name" value="HTH_CROC1"/>
    <property type="match status" value="1"/>
</dbReference>
<evidence type="ECO:0000256" key="2">
    <source>
        <dbReference type="ARBA" id="ARBA00023125"/>
    </source>
</evidence>
<dbReference type="PANTHER" id="PTHR40661">
    <property type="match status" value="1"/>
</dbReference>
<dbReference type="SMART" id="SM00530">
    <property type="entry name" value="HTH_XRE"/>
    <property type="match status" value="1"/>
</dbReference>
<dbReference type="CDD" id="cd00093">
    <property type="entry name" value="HTH_XRE"/>
    <property type="match status" value="1"/>
</dbReference>
<name>A0A6L6YJB2_9BURK</name>
<sequence>MSSYTSSSLYECISTLSLMNTFTERLKTAMAARKISQSELARRLGVTRGAVHLWCNSTTKELSAPNALKIAKVLQINPYWLVFGEGSMEPLLEAKLEPKALELVEAVNRLNDSDQDLAIRLLNQIKPAS</sequence>
<comment type="caution">
    <text evidence="5">The sequence shown here is derived from an EMBL/GenBank/DDBJ whole genome shotgun (WGS) entry which is preliminary data.</text>
</comment>
<evidence type="ECO:0000256" key="1">
    <source>
        <dbReference type="ARBA" id="ARBA00023015"/>
    </source>
</evidence>
<protein>
    <submittedName>
        <fullName evidence="5">Helix-turn-helix domain-containing protein</fullName>
    </submittedName>
</protein>
<keyword evidence="1" id="KW-0805">Transcription regulation</keyword>
<dbReference type="Pfam" id="PF01381">
    <property type="entry name" value="HTH_3"/>
    <property type="match status" value="1"/>
</dbReference>
<reference evidence="5 6" key="1">
    <citation type="submission" date="2019-12" db="EMBL/GenBank/DDBJ databases">
        <title>Microbes associate with the intestines of laboratory mice.</title>
        <authorList>
            <person name="Navarre W."/>
            <person name="Wong E."/>
        </authorList>
    </citation>
    <scope>NUCLEOTIDE SEQUENCE [LARGE SCALE GENOMIC DNA]</scope>
    <source>
        <strain evidence="5 6">NM82_D38</strain>
    </source>
</reference>
<evidence type="ECO:0000313" key="6">
    <source>
        <dbReference type="Proteomes" id="UP000472580"/>
    </source>
</evidence>
<dbReference type="Gene3D" id="1.10.260.40">
    <property type="entry name" value="lambda repressor-like DNA-binding domains"/>
    <property type="match status" value="1"/>
</dbReference>
<dbReference type="InterPro" id="IPR010982">
    <property type="entry name" value="Lambda_DNA-bd_dom_sf"/>
</dbReference>
<gene>
    <name evidence="5" type="ORF">E5987_06035</name>
</gene>
<keyword evidence="3" id="KW-0804">Transcription</keyword>
<proteinExistence type="predicted"/>
<dbReference type="PANTHER" id="PTHR40661:SF3">
    <property type="entry name" value="FELS-1 PROPHAGE TRANSCRIPTIONAL REGULATOR"/>
    <property type="match status" value="1"/>
</dbReference>
<evidence type="ECO:0000256" key="3">
    <source>
        <dbReference type="ARBA" id="ARBA00023163"/>
    </source>
</evidence>
<evidence type="ECO:0000259" key="4">
    <source>
        <dbReference type="PROSITE" id="PS50943"/>
    </source>
</evidence>
<accession>A0A6L6YJB2</accession>
<feature type="domain" description="HTH cro/C1-type" evidence="4">
    <location>
        <begin position="26"/>
        <end position="81"/>
    </location>
</feature>
<dbReference type="RefSeq" id="WP_338143620.1">
    <property type="nucleotide sequence ID" value="NZ_WSRP01000015.1"/>
</dbReference>
<evidence type="ECO:0000313" key="5">
    <source>
        <dbReference type="EMBL" id="MVX56768.1"/>
    </source>
</evidence>
<dbReference type="InterPro" id="IPR001387">
    <property type="entry name" value="Cro/C1-type_HTH"/>
</dbReference>
<dbReference type="EMBL" id="WSRP01000015">
    <property type="protein sequence ID" value="MVX56768.1"/>
    <property type="molecule type" value="Genomic_DNA"/>
</dbReference>
<keyword evidence="2" id="KW-0238">DNA-binding</keyword>
<dbReference type="SUPFAM" id="SSF47413">
    <property type="entry name" value="lambda repressor-like DNA-binding domains"/>
    <property type="match status" value="1"/>
</dbReference>
<dbReference type="GO" id="GO:0003677">
    <property type="term" value="F:DNA binding"/>
    <property type="evidence" value="ECO:0007669"/>
    <property type="project" value="UniProtKB-KW"/>
</dbReference>
<organism evidence="5 6">
    <name type="scientific">Parasutterella muris</name>
    <dbReference type="NCBI Taxonomy" id="2565572"/>
    <lineage>
        <taxon>Bacteria</taxon>
        <taxon>Pseudomonadati</taxon>
        <taxon>Pseudomonadota</taxon>
        <taxon>Betaproteobacteria</taxon>
        <taxon>Burkholderiales</taxon>
        <taxon>Sutterellaceae</taxon>
        <taxon>Parasutterella</taxon>
    </lineage>
</organism>
<dbReference type="Proteomes" id="UP000472580">
    <property type="component" value="Unassembled WGS sequence"/>
</dbReference>
<dbReference type="AlphaFoldDB" id="A0A6L6YJB2"/>